<dbReference type="SUPFAM" id="SSF81606">
    <property type="entry name" value="PP2C-like"/>
    <property type="match status" value="1"/>
</dbReference>
<evidence type="ECO:0000313" key="2">
    <source>
        <dbReference type="EMBL" id="TQM45274.1"/>
    </source>
</evidence>
<name>A0A543GGS0_9PSEU</name>
<dbReference type="SMART" id="SM00332">
    <property type="entry name" value="PP2Cc"/>
    <property type="match status" value="1"/>
</dbReference>
<dbReference type="InterPro" id="IPR036457">
    <property type="entry name" value="PPM-type-like_dom_sf"/>
</dbReference>
<dbReference type="RefSeq" id="WP_142100765.1">
    <property type="nucleotide sequence ID" value="NZ_VFPH01000001.1"/>
</dbReference>
<comment type="caution">
    <text evidence="2">The sequence shown here is derived from an EMBL/GenBank/DDBJ whole genome shotgun (WGS) entry which is preliminary data.</text>
</comment>
<dbReference type="InterPro" id="IPR001932">
    <property type="entry name" value="PPM-type_phosphatase-like_dom"/>
</dbReference>
<dbReference type="EMBL" id="VFPH01000001">
    <property type="protein sequence ID" value="TQM45274.1"/>
    <property type="molecule type" value="Genomic_DNA"/>
</dbReference>
<dbReference type="OrthoDB" id="9801841at2"/>
<feature type="domain" description="PPM-type phosphatase" evidence="1">
    <location>
        <begin position="92"/>
        <end position="343"/>
    </location>
</feature>
<keyword evidence="3" id="KW-1185">Reference proteome</keyword>
<dbReference type="PROSITE" id="PS51746">
    <property type="entry name" value="PPM_2"/>
    <property type="match status" value="1"/>
</dbReference>
<evidence type="ECO:0000259" key="1">
    <source>
        <dbReference type="PROSITE" id="PS51746"/>
    </source>
</evidence>
<dbReference type="Proteomes" id="UP000319818">
    <property type="component" value="Unassembled WGS sequence"/>
</dbReference>
<proteinExistence type="predicted"/>
<sequence length="352" mass="36085">MSENTSAPAAAACPRCREPVDGHRFCENCGHDLWLRRGGAARAPSGPCPGCGANGTNTPNGFGVDEAGEDYCSTCGIRRDDGTEHIEADLGQVAGVSDRGLVHAHNEDAMAVGVLAAPDGQALVAAVVCDGVSTVDAPELASRAGADAALERLLHPSGPDMSKAVEEAADAVAALVDGSHGHFRNPPSCTLVAAVVDPGPEDGVSITVGWVGDSRAYWLAAPDAAEPARLLTVDHSWATEMINSGTLDAETALADRRAHAITRWLGAGGEPHPEIVTIRPAGPGLLLLCSDGLWNYYPGAEELAEVALSTLARGGPVAVARELTTIALNAGGRDNVTVVAVPVGPWDERGTP</sequence>
<accession>A0A543GGS0</accession>
<organism evidence="2 3">
    <name type="scientific">Pseudonocardia cypriaca</name>
    <dbReference type="NCBI Taxonomy" id="882449"/>
    <lineage>
        <taxon>Bacteria</taxon>
        <taxon>Bacillati</taxon>
        <taxon>Actinomycetota</taxon>
        <taxon>Actinomycetes</taxon>
        <taxon>Pseudonocardiales</taxon>
        <taxon>Pseudonocardiaceae</taxon>
        <taxon>Pseudonocardia</taxon>
    </lineage>
</organism>
<dbReference type="CDD" id="cd00143">
    <property type="entry name" value="PP2Cc"/>
    <property type="match status" value="1"/>
</dbReference>
<dbReference type="AlphaFoldDB" id="A0A543GGS0"/>
<dbReference type="SMART" id="SM00331">
    <property type="entry name" value="PP2C_SIG"/>
    <property type="match status" value="1"/>
</dbReference>
<protein>
    <submittedName>
        <fullName evidence="2">Serine/threonine protein phosphatase PrpC</fullName>
    </submittedName>
</protein>
<gene>
    <name evidence="2" type="ORF">FB388_2672</name>
</gene>
<evidence type="ECO:0000313" key="3">
    <source>
        <dbReference type="Proteomes" id="UP000319818"/>
    </source>
</evidence>
<reference evidence="2 3" key="1">
    <citation type="submission" date="2019-06" db="EMBL/GenBank/DDBJ databases">
        <title>Sequencing the genomes of 1000 actinobacteria strains.</title>
        <authorList>
            <person name="Klenk H.-P."/>
        </authorList>
    </citation>
    <scope>NUCLEOTIDE SEQUENCE [LARGE SCALE GENOMIC DNA]</scope>
    <source>
        <strain evidence="2 3">DSM 45511</strain>
    </source>
</reference>
<dbReference type="Gene3D" id="3.60.40.10">
    <property type="entry name" value="PPM-type phosphatase domain"/>
    <property type="match status" value="1"/>
</dbReference>